<reference evidence="2 3" key="1">
    <citation type="submission" date="2024-06" db="EMBL/GenBank/DDBJ databases">
        <title>Genomic Encyclopedia of Type Strains, Phase IV (KMG-IV): sequencing the most valuable type-strain genomes for metagenomic binning, comparative biology and taxonomic classification.</title>
        <authorList>
            <person name="Goeker M."/>
        </authorList>
    </citation>
    <scope>NUCLEOTIDE SEQUENCE [LARGE SCALE GENOMIC DNA]</scope>
    <source>
        <strain evidence="2 3">DSM 15349</strain>
    </source>
</reference>
<sequence>MDWTVKSFSELSLEELYQLLELRSEVFVVEQECAYQDVDGVDLECHHLFGKADGKIVSYLRILPPGLTFPEASIGRVVIQSEYRGQKLAGPMLETAIQYLTEEMGQETIKISAQTYLKKFYQAHGFVVVSDMYLEAGIPHMDMVYKK</sequence>
<protein>
    <submittedName>
        <fullName evidence="2">ElaA protein</fullName>
    </submittedName>
</protein>
<evidence type="ECO:0000313" key="3">
    <source>
        <dbReference type="Proteomes" id="UP001549055"/>
    </source>
</evidence>
<evidence type="ECO:0000259" key="1">
    <source>
        <dbReference type="PROSITE" id="PS51186"/>
    </source>
</evidence>
<comment type="caution">
    <text evidence="2">The sequence shown here is derived from an EMBL/GenBank/DDBJ whole genome shotgun (WGS) entry which is preliminary data.</text>
</comment>
<keyword evidence="3" id="KW-1185">Reference proteome</keyword>
<dbReference type="Gene3D" id="3.40.630.30">
    <property type="match status" value="1"/>
</dbReference>
<dbReference type="InterPro" id="IPR016181">
    <property type="entry name" value="Acyl_CoA_acyltransferase"/>
</dbReference>
<dbReference type="InterPro" id="IPR000182">
    <property type="entry name" value="GNAT_dom"/>
</dbReference>
<dbReference type="SUPFAM" id="SSF55729">
    <property type="entry name" value="Acyl-CoA N-acyltransferases (Nat)"/>
    <property type="match status" value="1"/>
</dbReference>
<proteinExistence type="predicted"/>
<dbReference type="Proteomes" id="UP001549055">
    <property type="component" value="Unassembled WGS sequence"/>
</dbReference>
<dbReference type="CDD" id="cd04301">
    <property type="entry name" value="NAT_SF"/>
    <property type="match status" value="1"/>
</dbReference>
<accession>A0ABV2JMD8</accession>
<evidence type="ECO:0000313" key="2">
    <source>
        <dbReference type="EMBL" id="MET3645077.1"/>
    </source>
</evidence>
<name>A0ABV2JMD8_9STRE</name>
<dbReference type="Pfam" id="PF13673">
    <property type="entry name" value="Acetyltransf_10"/>
    <property type="match status" value="1"/>
</dbReference>
<feature type="domain" description="N-acetyltransferase" evidence="1">
    <location>
        <begin position="6"/>
        <end position="147"/>
    </location>
</feature>
<gene>
    <name evidence="2" type="ORF">ABID27_001720</name>
</gene>
<dbReference type="RefSeq" id="WP_354281565.1">
    <property type="nucleotide sequence ID" value="NZ_JBEPMK010000006.1"/>
</dbReference>
<dbReference type="PROSITE" id="PS51186">
    <property type="entry name" value="GNAT"/>
    <property type="match status" value="1"/>
</dbReference>
<organism evidence="2 3">
    <name type="scientific">Streptococcus gallinaceus</name>
    <dbReference type="NCBI Taxonomy" id="165758"/>
    <lineage>
        <taxon>Bacteria</taxon>
        <taxon>Bacillati</taxon>
        <taxon>Bacillota</taxon>
        <taxon>Bacilli</taxon>
        <taxon>Lactobacillales</taxon>
        <taxon>Streptococcaceae</taxon>
        <taxon>Streptococcus</taxon>
    </lineage>
</organism>
<dbReference type="EMBL" id="JBEPMK010000006">
    <property type="protein sequence ID" value="MET3645077.1"/>
    <property type="molecule type" value="Genomic_DNA"/>
</dbReference>